<reference evidence="12" key="1">
    <citation type="submission" date="2016-12" db="EMBL/GenBank/DDBJ databases">
        <title>Complete Genome Sequence of Beggiatoa leptomitiformis D-401.</title>
        <authorList>
            <person name="Fomenkov A."/>
            <person name="Vincze T."/>
            <person name="Grabovich M."/>
            <person name="Anton B.P."/>
            <person name="Dubinina G."/>
            <person name="Orlova M."/>
            <person name="Belousova E."/>
            <person name="Roberts R.J."/>
        </authorList>
    </citation>
    <scope>NUCLEOTIDE SEQUENCE [LARGE SCALE GENOMIC DNA]</scope>
    <source>
        <strain evidence="12">D-401</strain>
    </source>
</reference>
<evidence type="ECO:0000256" key="8">
    <source>
        <dbReference type="SAM" id="Phobius"/>
    </source>
</evidence>
<dbReference type="GO" id="GO:0140359">
    <property type="term" value="F:ABC-type transporter activity"/>
    <property type="evidence" value="ECO:0007669"/>
    <property type="project" value="InterPro"/>
</dbReference>
<feature type="transmembrane region" description="Helical" evidence="8">
    <location>
        <begin position="242"/>
        <end position="259"/>
    </location>
</feature>
<evidence type="ECO:0000256" key="1">
    <source>
        <dbReference type="ARBA" id="ARBA00004651"/>
    </source>
</evidence>
<dbReference type="InterPro" id="IPR039421">
    <property type="entry name" value="Type_1_exporter"/>
</dbReference>
<dbReference type="PROSITE" id="PS50893">
    <property type="entry name" value="ABC_TRANSPORTER_2"/>
    <property type="match status" value="1"/>
</dbReference>
<dbReference type="GO" id="GO:1904680">
    <property type="term" value="F:peptide transmembrane transporter activity"/>
    <property type="evidence" value="ECO:0007669"/>
    <property type="project" value="InterPro"/>
</dbReference>
<sequence>MEIIQFFRQETNIPIHRVITVGIIAGFANSMLLAIINIAAEQVANSVFEVQLFVLYVIAFGIFAYTQRYLMIRTTTLIEEIVRKIRVRLTDKIRHCELRFIEESGQSDFYAQITQQTSLISQISLQMSLAIQSLFVVLISLCYLLFISPLSLLMAIILLGISIPIHVLNNYKAKEKHSIVAKQQTLLFESVGNILNGFKELKFNYKKSNAVFEHLQKVACLAESAKIEATYVEVTLMTFVRLSFYILIALLIFVIPAFFESYSGEVFKVVATSLFIMGPLTVTVFYIPTLNLANITIKNIYALEDKIESHLDSQERDFAPFTTFNSLQLTDVSFSYKNVDGSESFFIQNINLSLQQGEILFIVGGNGSGKSTLLKVLTGLYYPSEGTIQLDQQLIERTHYYNYRELFSTIFTDFHLFNHLYGLDNIDEKRVHALLAELELNDKPRFINGQFTNLNLSTGQRKRLALLITLLEDKPILILDEFAADQDPNFRQYFYETLLQTLKTNGKTVIAVTHDDKYFHLADRVVKMDYGKLVAYP</sequence>
<evidence type="ECO:0000256" key="4">
    <source>
        <dbReference type="ARBA" id="ARBA00022741"/>
    </source>
</evidence>
<keyword evidence="12" id="KW-1185">Reference proteome</keyword>
<evidence type="ECO:0000313" key="11">
    <source>
        <dbReference type="EMBL" id="AUI68525.1"/>
    </source>
</evidence>
<dbReference type="STRING" id="288004.AL038_16960"/>
<dbReference type="Pfam" id="PF00005">
    <property type="entry name" value="ABC_tran"/>
    <property type="match status" value="1"/>
</dbReference>
<dbReference type="PANTHER" id="PTHR24221">
    <property type="entry name" value="ATP-BINDING CASSETTE SUB-FAMILY B"/>
    <property type="match status" value="1"/>
</dbReference>
<dbReference type="SMART" id="SM00382">
    <property type="entry name" value="AAA"/>
    <property type="match status" value="1"/>
</dbReference>
<dbReference type="GO" id="GO:0034040">
    <property type="term" value="F:ATPase-coupled lipid transmembrane transporter activity"/>
    <property type="evidence" value="ECO:0007669"/>
    <property type="project" value="TreeGrafter"/>
</dbReference>
<dbReference type="InterPro" id="IPR015856">
    <property type="entry name" value="ABC_transpr_CbiO/EcfA_su"/>
</dbReference>
<feature type="domain" description="ABC transporter" evidence="9">
    <location>
        <begin position="327"/>
        <end position="537"/>
    </location>
</feature>
<dbReference type="GO" id="GO:0005524">
    <property type="term" value="F:ATP binding"/>
    <property type="evidence" value="ECO:0007669"/>
    <property type="project" value="UniProtKB-KW"/>
</dbReference>
<evidence type="ECO:0000256" key="3">
    <source>
        <dbReference type="ARBA" id="ARBA00022692"/>
    </source>
</evidence>
<evidence type="ECO:0000313" key="12">
    <source>
        <dbReference type="Proteomes" id="UP000234271"/>
    </source>
</evidence>
<feature type="transmembrane region" description="Helical" evidence="8">
    <location>
        <begin position="18"/>
        <end position="40"/>
    </location>
</feature>
<dbReference type="InterPro" id="IPR005898">
    <property type="entry name" value="Cyc_pep_transpt_SyrD/YojI"/>
</dbReference>
<feature type="transmembrane region" description="Helical" evidence="8">
    <location>
        <begin position="266"/>
        <end position="287"/>
    </location>
</feature>
<dbReference type="SUPFAM" id="SSF90123">
    <property type="entry name" value="ABC transporter transmembrane region"/>
    <property type="match status" value="1"/>
</dbReference>
<accession>A0A2N9YDT3</accession>
<proteinExistence type="predicted"/>
<dbReference type="NCBIfam" id="TIGR01194">
    <property type="entry name" value="cyc_pep_trnsptr"/>
    <property type="match status" value="1"/>
</dbReference>
<dbReference type="InterPro" id="IPR011527">
    <property type="entry name" value="ABC1_TM_dom"/>
</dbReference>
<keyword evidence="6 8" id="KW-1133">Transmembrane helix</keyword>
<dbReference type="Gene3D" id="3.40.50.300">
    <property type="entry name" value="P-loop containing nucleotide triphosphate hydrolases"/>
    <property type="match status" value="1"/>
</dbReference>
<protein>
    <submittedName>
        <fullName evidence="11">Cyclic peptide export ABC transporter</fullName>
    </submittedName>
</protein>
<dbReference type="GO" id="GO:0015833">
    <property type="term" value="P:peptide transport"/>
    <property type="evidence" value="ECO:0007669"/>
    <property type="project" value="InterPro"/>
</dbReference>
<comment type="subcellular location">
    <subcellularLocation>
        <location evidence="1">Cell membrane</location>
        <topology evidence="1">Multi-pass membrane protein</topology>
    </subcellularLocation>
</comment>
<evidence type="ECO:0000256" key="6">
    <source>
        <dbReference type="ARBA" id="ARBA00022989"/>
    </source>
</evidence>
<feature type="domain" description="ABC transmembrane type-1" evidence="10">
    <location>
        <begin position="52"/>
        <end position="292"/>
    </location>
</feature>
<dbReference type="InterPro" id="IPR036640">
    <property type="entry name" value="ABC1_TM_sf"/>
</dbReference>
<keyword evidence="5" id="KW-0067">ATP-binding</keyword>
<evidence type="ECO:0000259" key="9">
    <source>
        <dbReference type="PROSITE" id="PS50893"/>
    </source>
</evidence>
<keyword evidence="7 8" id="KW-0472">Membrane</keyword>
<gene>
    <name evidence="11" type="ORF">BLE401_07280</name>
</gene>
<evidence type="ECO:0000256" key="5">
    <source>
        <dbReference type="ARBA" id="ARBA00022840"/>
    </source>
</evidence>
<dbReference type="EMBL" id="CP018889">
    <property type="protein sequence ID" value="AUI68525.1"/>
    <property type="molecule type" value="Genomic_DNA"/>
</dbReference>
<keyword evidence="4" id="KW-0547">Nucleotide-binding</keyword>
<organism evidence="11 12">
    <name type="scientific">Beggiatoa leptomitoformis</name>
    <dbReference type="NCBI Taxonomy" id="288004"/>
    <lineage>
        <taxon>Bacteria</taxon>
        <taxon>Pseudomonadati</taxon>
        <taxon>Pseudomonadota</taxon>
        <taxon>Gammaproteobacteria</taxon>
        <taxon>Thiotrichales</taxon>
        <taxon>Thiotrichaceae</taxon>
        <taxon>Beggiatoa</taxon>
    </lineage>
</organism>
<dbReference type="PANTHER" id="PTHR24221:SF654">
    <property type="entry name" value="ATP-BINDING CASSETTE SUB-FAMILY B MEMBER 6"/>
    <property type="match status" value="1"/>
</dbReference>
<keyword evidence="3 8" id="KW-0812">Transmembrane</keyword>
<dbReference type="InterPro" id="IPR003439">
    <property type="entry name" value="ABC_transporter-like_ATP-bd"/>
</dbReference>
<dbReference type="KEGG" id="blep:AL038_16960"/>
<dbReference type="CDD" id="cd03225">
    <property type="entry name" value="ABC_cobalt_CbiO_domain1"/>
    <property type="match status" value="1"/>
</dbReference>
<dbReference type="SUPFAM" id="SSF52540">
    <property type="entry name" value="P-loop containing nucleoside triphosphate hydrolases"/>
    <property type="match status" value="1"/>
</dbReference>
<dbReference type="Proteomes" id="UP000234271">
    <property type="component" value="Chromosome"/>
</dbReference>
<dbReference type="RefSeq" id="WP_062154838.1">
    <property type="nucleotide sequence ID" value="NZ_CP012373.2"/>
</dbReference>
<dbReference type="Gene3D" id="1.20.1560.10">
    <property type="entry name" value="ABC transporter type 1, transmembrane domain"/>
    <property type="match status" value="1"/>
</dbReference>
<dbReference type="OrthoDB" id="9760776at2"/>
<evidence type="ECO:0000256" key="7">
    <source>
        <dbReference type="ARBA" id="ARBA00023136"/>
    </source>
</evidence>
<name>A0A2N9YDT3_9GAMM</name>
<feature type="transmembrane region" description="Helical" evidence="8">
    <location>
        <begin position="46"/>
        <end position="65"/>
    </location>
</feature>
<dbReference type="GO" id="GO:0016887">
    <property type="term" value="F:ATP hydrolysis activity"/>
    <property type="evidence" value="ECO:0007669"/>
    <property type="project" value="InterPro"/>
</dbReference>
<evidence type="ECO:0000256" key="2">
    <source>
        <dbReference type="ARBA" id="ARBA00022448"/>
    </source>
</evidence>
<dbReference type="AlphaFoldDB" id="A0A2N9YDT3"/>
<dbReference type="PROSITE" id="PS50929">
    <property type="entry name" value="ABC_TM1F"/>
    <property type="match status" value="1"/>
</dbReference>
<feature type="transmembrane region" description="Helical" evidence="8">
    <location>
        <begin position="134"/>
        <end position="161"/>
    </location>
</feature>
<keyword evidence="2" id="KW-0813">Transport</keyword>
<dbReference type="InterPro" id="IPR003593">
    <property type="entry name" value="AAA+_ATPase"/>
</dbReference>
<dbReference type="InterPro" id="IPR027417">
    <property type="entry name" value="P-loop_NTPase"/>
</dbReference>
<evidence type="ECO:0000259" key="10">
    <source>
        <dbReference type="PROSITE" id="PS50929"/>
    </source>
</evidence>
<dbReference type="GO" id="GO:0005886">
    <property type="term" value="C:plasma membrane"/>
    <property type="evidence" value="ECO:0007669"/>
    <property type="project" value="UniProtKB-SubCell"/>
</dbReference>